<evidence type="ECO:0000313" key="3">
    <source>
        <dbReference type="Proteomes" id="UP000001299"/>
    </source>
</evidence>
<keyword evidence="2" id="KW-0614">Plasmid</keyword>
<dbReference type="AlphaFoldDB" id="E0S3Y5"/>
<dbReference type="RefSeq" id="WP_013282766.1">
    <property type="nucleotide sequence ID" value="NC_014389.1"/>
</dbReference>
<dbReference type="KEGG" id="bpb:bpr_II179"/>
<organism evidence="2 3">
    <name type="scientific">Butyrivibrio proteoclasticus (strain ATCC 51982 / DSM 14932 / B316)</name>
    <name type="common">Clostridium proteoclasticum</name>
    <dbReference type="NCBI Taxonomy" id="515622"/>
    <lineage>
        <taxon>Bacteria</taxon>
        <taxon>Bacillati</taxon>
        <taxon>Bacillota</taxon>
        <taxon>Clostridia</taxon>
        <taxon>Lachnospirales</taxon>
        <taxon>Lachnospiraceae</taxon>
        <taxon>Butyrivibrio</taxon>
    </lineage>
</organism>
<protein>
    <submittedName>
        <fullName evidence="2">Uncharacterized protein</fullName>
    </submittedName>
</protein>
<geneLocation type="plasmid" evidence="2 3">
    <name>pCY360</name>
</geneLocation>
<feature type="region of interest" description="Disordered" evidence="1">
    <location>
        <begin position="19"/>
        <end position="41"/>
    </location>
</feature>
<accession>E0S3Y5</accession>
<reference evidence="2 3" key="1">
    <citation type="journal article" date="2010" name="PLoS ONE">
        <title>The glycobiome of the rumen bacterium Butyrivibrio proteoclasticus B316(T) highlights adaptation to a polysaccharide-rich environment.</title>
        <authorList>
            <person name="Kelly W.J."/>
            <person name="Leahy S.C."/>
            <person name="Altermann E."/>
            <person name="Yeoman C.J."/>
            <person name="Dunne J.C."/>
            <person name="Kong Z."/>
            <person name="Pacheco D.M."/>
            <person name="Li D."/>
            <person name="Noel S.J."/>
            <person name="Moon C.D."/>
            <person name="Cookson A.L."/>
            <person name="Attwood G.T."/>
        </authorList>
    </citation>
    <scope>NUCLEOTIDE SEQUENCE [LARGE SCALE GENOMIC DNA]</scope>
    <source>
        <strain evidence="3">ATCC 51982 / DSM 14932 / B316</strain>
        <plasmid evidence="3">Plasmid pCY360</plasmid>
    </source>
</reference>
<dbReference type="Proteomes" id="UP000001299">
    <property type="component" value="Plasmid pCY360"/>
</dbReference>
<evidence type="ECO:0000256" key="1">
    <source>
        <dbReference type="SAM" id="MobiDB-lite"/>
    </source>
</evidence>
<gene>
    <name evidence="2" type="ordered locus">bpr_II179</name>
</gene>
<name>E0S3Y5_BUTPB</name>
<keyword evidence="3" id="KW-1185">Reference proteome</keyword>
<sequence>MTAKEFAENYKRYITSKRYREKKKAKNEDQHCRNAHSIPDSHHHEMGTWHVLDITGGSHVVII</sequence>
<evidence type="ECO:0000313" key="2">
    <source>
        <dbReference type="EMBL" id="ADL36117.1"/>
    </source>
</evidence>
<dbReference type="HOGENOM" id="CLU_2877283_0_0_9"/>
<dbReference type="EMBL" id="CP001812">
    <property type="protein sequence ID" value="ADL36117.1"/>
    <property type="molecule type" value="Genomic_DNA"/>
</dbReference>
<proteinExistence type="predicted"/>